<dbReference type="Proteomes" id="UP001589748">
    <property type="component" value="Unassembled WGS sequence"/>
</dbReference>
<dbReference type="InterPro" id="IPR003856">
    <property type="entry name" value="LPS_length_determ_N"/>
</dbReference>
<evidence type="ECO:0000256" key="7">
    <source>
        <dbReference type="SAM" id="MobiDB-lite"/>
    </source>
</evidence>
<evidence type="ECO:0000259" key="9">
    <source>
        <dbReference type="Pfam" id="PF02706"/>
    </source>
</evidence>
<accession>A0ABV5LTQ8</accession>
<evidence type="ECO:0000256" key="8">
    <source>
        <dbReference type="SAM" id="Phobius"/>
    </source>
</evidence>
<comment type="caution">
    <text evidence="10">The sequence shown here is derived from an EMBL/GenBank/DDBJ whole genome shotgun (WGS) entry which is preliminary data.</text>
</comment>
<evidence type="ECO:0000256" key="6">
    <source>
        <dbReference type="ARBA" id="ARBA00023136"/>
    </source>
</evidence>
<feature type="transmembrane region" description="Helical" evidence="8">
    <location>
        <begin position="25"/>
        <end position="46"/>
    </location>
</feature>
<evidence type="ECO:0000256" key="3">
    <source>
        <dbReference type="ARBA" id="ARBA00022475"/>
    </source>
</evidence>
<keyword evidence="3" id="KW-1003">Cell membrane</keyword>
<dbReference type="SUPFAM" id="SSF52540">
    <property type="entry name" value="P-loop containing nucleoside triphosphate hydrolases"/>
    <property type="match status" value="1"/>
</dbReference>
<evidence type="ECO:0000313" key="11">
    <source>
        <dbReference type="Proteomes" id="UP001589748"/>
    </source>
</evidence>
<evidence type="ECO:0000256" key="2">
    <source>
        <dbReference type="ARBA" id="ARBA00006683"/>
    </source>
</evidence>
<evidence type="ECO:0000256" key="5">
    <source>
        <dbReference type="ARBA" id="ARBA00022989"/>
    </source>
</evidence>
<evidence type="ECO:0000256" key="4">
    <source>
        <dbReference type="ARBA" id="ARBA00022692"/>
    </source>
</evidence>
<comment type="subcellular location">
    <subcellularLocation>
        <location evidence="1">Cell membrane</location>
        <topology evidence="1">Multi-pass membrane protein</topology>
    </subcellularLocation>
</comment>
<name>A0ABV5LTQ8_9ACTN</name>
<protein>
    <submittedName>
        <fullName evidence="10">Wzz/FepE/Etk N-terminal domain-containing protein</fullName>
    </submittedName>
</protein>
<dbReference type="RefSeq" id="WP_380139014.1">
    <property type="nucleotide sequence ID" value="NZ_JBHLUI010000010.1"/>
</dbReference>
<proteinExistence type="inferred from homology"/>
<feature type="domain" description="Polysaccharide chain length determinant N-terminal" evidence="9">
    <location>
        <begin position="18"/>
        <end position="100"/>
    </location>
</feature>
<dbReference type="PANTHER" id="PTHR32309">
    <property type="entry name" value="TYROSINE-PROTEIN KINASE"/>
    <property type="match status" value="1"/>
</dbReference>
<feature type="transmembrane region" description="Helical" evidence="8">
    <location>
        <begin position="211"/>
        <end position="233"/>
    </location>
</feature>
<keyword evidence="4 8" id="KW-0812">Transmembrane</keyword>
<evidence type="ECO:0000313" key="10">
    <source>
        <dbReference type="EMBL" id="MFB9377494.1"/>
    </source>
</evidence>
<dbReference type="EMBL" id="JBHMDM010000005">
    <property type="protein sequence ID" value="MFB9377494.1"/>
    <property type="molecule type" value="Genomic_DNA"/>
</dbReference>
<dbReference type="InterPro" id="IPR050445">
    <property type="entry name" value="Bact_polysacc_biosynth/exp"/>
</dbReference>
<evidence type="ECO:0000256" key="1">
    <source>
        <dbReference type="ARBA" id="ARBA00004651"/>
    </source>
</evidence>
<gene>
    <name evidence="10" type="ORF">ACFFVI_10975</name>
</gene>
<organism evidence="10 11">
    <name type="scientific">Kineococcus gynurae</name>
    <dbReference type="NCBI Taxonomy" id="452979"/>
    <lineage>
        <taxon>Bacteria</taxon>
        <taxon>Bacillati</taxon>
        <taxon>Actinomycetota</taxon>
        <taxon>Actinomycetes</taxon>
        <taxon>Kineosporiales</taxon>
        <taxon>Kineosporiaceae</taxon>
        <taxon>Kineococcus</taxon>
    </lineage>
</organism>
<comment type="similarity">
    <text evidence="2">Belongs to the CpsC/CapA family.</text>
</comment>
<reference evidence="10 11" key="1">
    <citation type="submission" date="2024-09" db="EMBL/GenBank/DDBJ databases">
        <authorList>
            <person name="Sun Q."/>
            <person name="Mori K."/>
        </authorList>
    </citation>
    <scope>NUCLEOTIDE SEQUENCE [LARGE SCALE GENOMIC DNA]</scope>
    <source>
        <strain evidence="10 11">TISTR 1856</strain>
    </source>
</reference>
<feature type="compositionally biased region" description="Basic and acidic residues" evidence="7">
    <location>
        <begin position="479"/>
        <end position="494"/>
    </location>
</feature>
<keyword evidence="6 8" id="KW-0472">Membrane</keyword>
<sequence>MAATPEVSAQRNGVSAWGAVLRHKWTVLAVGIVMAVLGWFAAGQLLTPTYSATATITLSKDRPFDPSAASNGGNSAQLGDSTQWAALQAAVVQSSVVLEAAQAATADPAVPVDAREDLKDLLTITASTETNQITVTATGTTAADAAQTANAIATAYQTTAQATVDARVAAALAAVDTVDARASINLSAVTYGSGVASIDLADPPTAASAPYPWQIAVVGGLVGLLLAGGAVVWGAHLKQRVTAAPLTGVAELARWSSLPSGRSLSDPLSAASRSAGVVLVGLQHLGHLRTPRLEVASVLVTATSGSAGALATGLAASAARAGRRVVLVDADEAGSRLAALGAPVSSRRSVALPEGRWNEEVRPWVIGGGAIVGVLPLDARSLQPHVVGAGIRQLVEAGHLVIFVGGAVTSSPVAFAVAGEVDAVLVQVEADPRAQTVSTTMAQLSIAAPAVVAQVVVRDPSGSSGEVRSAEPRPTGAHSRSENARGRTEQLHQG</sequence>
<dbReference type="InterPro" id="IPR027417">
    <property type="entry name" value="P-loop_NTPase"/>
</dbReference>
<keyword evidence="11" id="KW-1185">Reference proteome</keyword>
<dbReference type="PANTHER" id="PTHR32309:SF31">
    <property type="entry name" value="CAPSULAR EXOPOLYSACCHARIDE FAMILY"/>
    <property type="match status" value="1"/>
</dbReference>
<keyword evidence="5 8" id="KW-1133">Transmembrane helix</keyword>
<dbReference type="Gene3D" id="3.40.50.300">
    <property type="entry name" value="P-loop containing nucleotide triphosphate hydrolases"/>
    <property type="match status" value="1"/>
</dbReference>
<feature type="region of interest" description="Disordered" evidence="7">
    <location>
        <begin position="459"/>
        <end position="494"/>
    </location>
</feature>
<dbReference type="Pfam" id="PF02706">
    <property type="entry name" value="Wzz"/>
    <property type="match status" value="1"/>
</dbReference>